<proteinExistence type="predicted"/>
<protein>
    <submittedName>
        <fullName evidence="1">Uncharacterized protein</fullName>
    </submittedName>
</protein>
<dbReference type="EMBL" id="CP003682">
    <property type="protein sequence ID" value="AFP65599.1"/>
    <property type="molecule type" value="Genomic_DNA"/>
</dbReference>
<organism evidence="1 2">
    <name type="scientific">Chroomonas mesostigmatica CCMP1168</name>
    <dbReference type="NCBI Taxonomy" id="1195612"/>
    <lineage>
        <taxon>Eukaryota</taxon>
        <taxon>Cryptophyceae</taxon>
        <taxon>Pyrenomonadales</taxon>
        <taxon>Chroomonadaceae</taxon>
        <taxon>Chroomonas</taxon>
    </lineage>
</organism>
<accession>J7G3H9</accession>
<sequence length="191" mass="22816">MDCVRFFLSNYFFFNLDLQKIKIIYDIIFKNLKLKILTKKKKGKKNFKKISNRVPLQPAKVWSLWLNYDDVYSKFKKKKKKNSIQVREKNSCLPLDSETYISGKELKLSHLNLESKITDKIKKCIAENMQFFCLGKKEEKNNNLNLDKEQYLKKKLIIEKTLGEKKNEKNIIQMLSNIIVDLNYVFLSNFR</sequence>
<geneLocation type="nucleomorph" evidence="1"/>
<evidence type="ECO:0000313" key="1">
    <source>
        <dbReference type="EMBL" id="AFP65599.1"/>
    </source>
</evidence>
<evidence type="ECO:0000313" key="2">
    <source>
        <dbReference type="Proteomes" id="UP000243348"/>
    </source>
</evidence>
<dbReference type="Proteomes" id="UP000243348">
    <property type="component" value="Nucleomorph 3"/>
</dbReference>
<reference evidence="1 2" key="1">
    <citation type="journal article" date="2012" name="Genome Biol. Evol.">
        <title>Nucleomorph genome sequence of the cryptophyte alga Chroomonas mesostigmatica CCMP1168 reveals lineage-specific gene loss and genome complexity.</title>
        <authorList>
            <person name="Moore C.E."/>
            <person name="Curtis B."/>
            <person name="Mills T."/>
            <person name="Tanifuji G."/>
            <person name="Archibald J.M."/>
        </authorList>
    </citation>
    <scope>NUCLEOTIDE SEQUENCE [LARGE SCALE GENOMIC DNA]</scope>
    <source>
        <strain evidence="1 2">CCMP1168</strain>
    </source>
</reference>
<gene>
    <name evidence="1" type="ORF">CMESO_447</name>
</gene>
<dbReference type="AlphaFoldDB" id="J7G3H9"/>
<name>J7G3H9_9CRYP</name>
<keyword evidence="1" id="KW-0542">Nucleomorph</keyword>